<dbReference type="Proteomes" id="UP000192923">
    <property type="component" value="Unassembled WGS sequence"/>
</dbReference>
<dbReference type="PANTHER" id="PTHR36700">
    <property type="entry name" value="CRISPR SYSTEM CMR SUBUNIT CMR4"/>
    <property type="match status" value="1"/>
</dbReference>
<accession>A0A1Y6D3X1</accession>
<dbReference type="NCBIfam" id="TIGR02580">
    <property type="entry name" value="cas_RAMP_Cmr4"/>
    <property type="match status" value="1"/>
</dbReference>
<keyword evidence="4" id="KW-1185">Reference proteome</keyword>
<dbReference type="OrthoDB" id="9789361at2"/>
<sequence length="310" mass="33488">MPQTTALLGLLAETPLHAGTGQTFGLIDLPIQREAHTDWPCVYGSAMKGALRARAEDLYPDQRRTGWIVDVFGPEATPEKGDGAPQPSDHGGALAVTDARLLLLPVRSLTGFYKWVTCPALLRRFGQDRRRLLGEEPFALAEAALPKDDGKRLEAVVCQDGGDLFLEEFRFVARTESKTLEPVVGAIAPLLGGNPAKPDLRQRLAVVGDDLFTHLARFATAVAAHIRIEGERKTVRDGALWYEETLPPDTVLYTGLLAAASRREGATLTAADILAHATRSLFPAGDEYLQVGGNETVGMGWCRVVTIGRG</sequence>
<dbReference type="Pfam" id="PF03787">
    <property type="entry name" value="RAMPs"/>
    <property type="match status" value="1"/>
</dbReference>
<evidence type="ECO:0000313" key="4">
    <source>
        <dbReference type="Proteomes" id="UP000192923"/>
    </source>
</evidence>
<evidence type="ECO:0000313" key="3">
    <source>
        <dbReference type="EMBL" id="SMF95242.1"/>
    </source>
</evidence>
<dbReference type="AlphaFoldDB" id="A0A1Y6D3X1"/>
<dbReference type="InterPro" id="IPR013410">
    <property type="entry name" value="CRISPR-assoc_RAMP_Cmr4"/>
</dbReference>
<organism evidence="3 4">
    <name type="scientific">Methylomagnum ishizawai</name>
    <dbReference type="NCBI Taxonomy" id="1760988"/>
    <lineage>
        <taxon>Bacteria</taxon>
        <taxon>Pseudomonadati</taxon>
        <taxon>Pseudomonadota</taxon>
        <taxon>Gammaproteobacteria</taxon>
        <taxon>Methylococcales</taxon>
        <taxon>Methylococcaceae</taxon>
        <taxon>Methylomagnum</taxon>
    </lineage>
</organism>
<gene>
    <name evidence="3" type="ORF">SAMN02949497_2595</name>
</gene>
<keyword evidence="1" id="KW-0051">Antiviral defense</keyword>
<evidence type="ECO:0000259" key="2">
    <source>
        <dbReference type="Pfam" id="PF03787"/>
    </source>
</evidence>
<dbReference type="InterPro" id="IPR005537">
    <property type="entry name" value="RAMP_III_fam"/>
</dbReference>
<proteinExistence type="predicted"/>
<feature type="domain" description="CRISPR type III-associated protein" evidence="2">
    <location>
        <begin position="12"/>
        <end position="303"/>
    </location>
</feature>
<dbReference type="GO" id="GO:0051607">
    <property type="term" value="P:defense response to virus"/>
    <property type="evidence" value="ECO:0007669"/>
    <property type="project" value="UniProtKB-KW"/>
</dbReference>
<dbReference type="STRING" id="1760988.SAMN02949497_2595"/>
<reference evidence="3 4" key="1">
    <citation type="submission" date="2016-12" db="EMBL/GenBank/DDBJ databases">
        <authorList>
            <person name="Song W.-J."/>
            <person name="Kurnit D.M."/>
        </authorList>
    </citation>
    <scope>NUCLEOTIDE SEQUENCE [LARGE SCALE GENOMIC DNA]</scope>
    <source>
        <strain evidence="3 4">175</strain>
    </source>
</reference>
<name>A0A1Y6D3X1_9GAMM</name>
<dbReference type="EMBL" id="FXAM01000001">
    <property type="protein sequence ID" value="SMF95242.1"/>
    <property type="molecule type" value="Genomic_DNA"/>
</dbReference>
<evidence type="ECO:0000256" key="1">
    <source>
        <dbReference type="ARBA" id="ARBA00023118"/>
    </source>
</evidence>
<dbReference type="PANTHER" id="PTHR36700:SF1">
    <property type="entry name" value="CRISPR SYSTEM CMR SUBUNIT CMR4"/>
    <property type="match status" value="1"/>
</dbReference>
<dbReference type="RefSeq" id="WP_085213305.1">
    <property type="nucleotide sequence ID" value="NZ_FXAM01000001.1"/>
</dbReference>
<protein>
    <submittedName>
        <fullName evidence="3">CRISPR-associated protein Cmr4</fullName>
    </submittedName>
</protein>